<reference evidence="2" key="1">
    <citation type="journal article" date="2019" name="Sci. Rep.">
        <title>Draft genome of Tanacetum cinerariifolium, the natural source of mosquito coil.</title>
        <authorList>
            <person name="Yamashiro T."/>
            <person name="Shiraishi A."/>
            <person name="Satake H."/>
            <person name="Nakayama K."/>
        </authorList>
    </citation>
    <scope>NUCLEOTIDE SEQUENCE</scope>
</reference>
<proteinExistence type="predicted"/>
<evidence type="ECO:0008006" key="3">
    <source>
        <dbReference type="Google" id="ProtNLM"/>
    </source>
</evidence>
<comment type="caution">
    <text evidence="2">The sequence shown here is derived from an EMBL/GenBank/DDBJ whole genome shotgun (WGS) entry which is preliminary data.</text>
</comment>
<organism evidence="2">
    <name type="scientific">Tanacetum cinerariifolium</name>
    <name type="common">Dalmatian daisy</name>
    <name type="synonym">Chrysanthemum cinerariifolium</name>
    <dbReference type="NCBI Taxonomy" id="118510"/>
    <lineage>
        <taxon>Eukaryota</taxon>
        <taxon>Viridiplantae</taxon>
        <taxon>Streptophyta</taxon>
        <taxon>Embryophyta</taxon>
        <taxon>Tracheophyta</taxon>
        <taxon>Spermatophyta</taxon>
        <taxon>Magnoliopsida</taxon>
        <taxon>eudicotyledons</taxon>
        <taxon>Gunneridae</taxon>
        <taxon>Pentapetalae</taxon>
        <taxon>asterids</taxon>
        <taxon>campanulids</taxon>
        <taxon>Asterales</taxon>
        <taxon>Asteraceae</taxon>
        <taxon>Asteroideae</taxon>
        <taxon>Anthemideae</taxon>
        <taxon>Anthemidinae</taxon>
        <taxon>Tanacetum</taxon>
    </lineage>
</organism>
<feature type="region of interest" description="Disordered" evidence="1">
    <location>
        <begin position="26"/>
        <end position="48"/>
    </location>
</feature>
<feature type="non-terminal residue" evidence="2">
    <location>
        <position position="82"/>
    </location>
</feature>
<accession>A0A699VVI9</accession>
<sequence length="82" mass="9084">MPPEAMSQAVIERLVTQRVNVALEAERASQANAGGKGSNANETRGQDRAPLVREYTFSSFMKCNPTPFHGKEGAIELCRWFE</sequence>
<name>A0A699VVI9_TANCI</name>
<dbReference type="AlphaFoldDB" id="A0A699VVI9"/>
<protein>
    <recommendedName>
        <fullName evidence="3">Reverse transcriptase domain-containing protein</fullName>
    </recommendedName>
</protein>
<dbReference type="EMBL" id="BKCJ011499947">
    <property type="protein sequence ID" value="GFD38399.1"/>
    <property type="molecule type" value="Genomic_DNA"/>
</dbReference>
<evidence type="ECO:0000313" key="2">
    <source>
        <dbReference type="EMBL" id="GFD38399.1"/>
    </source>
</evidence>
<gene>
    <name evidence="2" type="ORF">Tci_910368</name>
</gene>
<evidence type="ECO:0000256" key="1">
    <source>
        <dbReference type="SAM" id="MobiDB-lite"/>
    </source>
</evidence>